<dbReference type="OrthoDB" id="9775759at2"/>
<dbReference type="PATRIC" id="fig|33995.3.peg.1580"/>
<protein>
    <recommendedName>
        <fullName evidence="5">D-hydantoinase</fullName>
    </recommendedName>
</protein>
<keyword evidence="8" id="KW-1185">Reference proteome</keyword>
<dbReference type="AlphaFoldDB" id="A0A0M0EIM8"/>
<comment type="caution">
    <text evidence="7">The sequence shown here is derived from an EMBL/GenBank/DDBJ whole genome shotgun (WGS) entry which is preliminary data.</text>
</comment>
<evidence type="ECO:0000313" key="7">
    <source>
        <dbReference type="EMBL" id="KON65119.1"/>
    </source>
</evidence>
<dbReference type="Pfam" id="PF01979">
    <property type="entry name" value="Amidohydro_1"/>
    <property type="match status" value="1"/>
</dbReference>
<dbReference type="GO" id="GO:0016812">
    <property type="term" value="F:hydrolase activity, acting on carbon-nitrogen (but not peptide) bonds, in cyclic amides"/>
    <property type="evidence" value="ECO:0007669"/>
    <property type="project" value="TreeGrafter"/>
</dbReference>
<evidence type="ECO:0000259" key="6">
    <source>
        <dbReference type="Pfam" id="PF01979"/>
    </source>
</evidence>
<dbReference type="FunFam" id="3.20.20.140:FF:000217">
    <property type="entry name" value="Dihydropyrimidinase-related protein 1"/>
    <property type="match status" value="1"/>
</dbReference>
<dbReference type="GO" id="GO:0005829">
    <property type="term" value="C:cytosol"/>
    <property type="evidence" value="ECO:0007669"/>
    <property type="project" value="TreeGrafter"/>
</dbReference>
<comment type="function">
    <text evidence="4">Catalyzes the stereospecific hydrolysis of the cyclic amide bond of D-hydantoin derivatives.</text>
</comment>
<gene>
    <name evidence="7" type="primary">dht2</name>
    <name evidence="7" type="ORF">KOEU_14180</name>
</gene>
<dbReference type="EMBL" id="LHUQ01000005">
    <property type="protein sequence ID" value="KON65119.1"/>
    <property type="molecule type" value="Genomic_DNA"/>
</dbReference>
<dbReference type="InterPro" id="IPR006680">
    <property type="entry name" value="Amidohydro-rel"/>
</dbReference>
<evidence type="ECO:0000256" key="5">
    <source>
        <dbReference type="ARBA" id="ARBA00068457"/>
    </source>
</evidence>
<dbReference type="SUPFAM" id="SSF51338">
    <property type="entry name" value="Composite domain of metallo-dependent hydrolases"/>
    <property type="match status" value="1"/>
</dbReference>
<dbReference type="PANTHER" id="PTHR11647:SF1">
    <property type="entry name" value="COLLAPSIN RESPONSE MEDIATOR PROTEIN"/>
    <property type="match status" value="1"/>
</dbReference>
<proteinExistence type="inferred from homology"/>
<dbReference type="SUPFAM" id="SSF51556">
    <property type="entry name" value="Metallo-dependent hydrolases"/>
    <property type="match status" value="1"/>
</dbReference>
<evidence type="ECO:0000313" key="8">
    <source>
        <dbReference type="Proteomes" id="UP000037566"/>
    </source>
</evidence>
<evidence type="ECO:0000256" key="2">
    <source>
        <dbReference type="ARBA" id="ARBA00008829"/>
    </source>
</evidence>
<sequence>MGTRHGHTRDLLLIRGGTVVTAQASFRVDVLCGGEGEILAVGPDLDRPTGCTVVDAGGLLVMPGGVDPQVGIGADEAGFARTVAALSGGTTTILDTMRPDGSGLDAAWRDWRHAARHAHVDVGLHMALPDASASVLRHMDELVADRGVNAFRLSMADGLSDRDILQLTRHAADYGALCMIEAQNAQAVAYLRAELDHAGITGNEACLLSAPPQVEGEAVGRAIMLAGLAGGPVHVGPVSTIGATDILARARLRGQRVEGHVLAPHLVVDEAVYDPEGDAASDPCVTLPPFRDGTHRRALWGGLASGNIGMVASGFRPSGAAGNGVTDGLAQRMRVVWQHGVRGGTLTAEEFVAVTSQAAARAFNIYPRKGAIMPGADADIVLWDPDALETCTSGLYAGITLGGRAVRVIRGGVTVWQDDMPCEGVGYGAYVPCPAFRPGLSERMRRAAHLSMRDGEIQDRGPGAC</sequence>
<reference evidence="7" key="1">
    <citation type="submission" date="2015-08" db="EMBL/GenBank/DDBJ databases">
        <title>Draft genome sequence of Komagataeibacter europaeus CECT 8546 a cellulose producer strain from vinegar produced by the traditional method.</title>
        <authorList>
            <person name="Poehlein A."/>
            <person name="Valera M.J."/>
            <person name="Haack F.S."/>
            <person name="Mas A."/>
            <person name="Daniel R."/>
            <person name="Streit W.R."/>
            <person name="Mateo E."/>
        </authorList>
    </citation>
    <scope>NUCLEOTIDE SEQUENCE [LARGE SCALE GENOMIC DNA]</scope>
    <source>
        <strain evidence="7">CECT 8546</strain>
    </source>
</reference>
<comment type="similarity">
    <text evidence="2">Belongs to the metallo-dependent hydrolases superfamily. Hydantoinase/dihydropyrimidinase family.</text>
</comment>
<dbReference type="InterPro" id="IPR011059">
    <property type="entry name" value="Metal-dep_hydrolase_composite"/>
</dbReference>
<dbReference type="STRING" id="33995.KOEU_14180"/>
<dbReference type="InterPro" id="IPR050378">
    <property type="entry name" value="Metallo-dep_Hydrolases_sf"/>
</dbReference>
<dbReference type="Proteomes" id="UP000037566">
    <property type="component" value="Unassembled WGS sequence"/>
</dbReference>
<evidence type="ECO:0000256" key="4">
    <source>
        <dbReference type="ARBA" id="ARBA00055040"/>
    </source>
</evidence>
<evidence type="ECO:0000256" key="1">
    <source>
        <dbReference type="ARBA" id="ARBA00001947"/>
    </source>
</evidence>
<dbReference type="InterPro" id="IPR032466">
    <property type="entry name" value="Metal_Hydrolase"/>
</dbReference>
<accession>A0A0M0EIM8</accession>
<dbReference type="Gene3D" id="3.20.20.140">
    <property type="entry name" value="Metal-dependent hydrolases"/>
    <property type="match status" value="1"/>
</dbReference>
<organism evidence="7 8">
    <name type="scientific">Komagataeibacter europaeus</name>
    <name type="common">Gluconacetobacter europaeus</name>
    <dbReference type="NCBI Taxonomy" id="33995"/>
    <lineage>
        <taxon>Bacteria</taxon>
        <taxon>Pseudomonadati</taxon>
        <taxon>Pseudomonadota</taxon>
        <taxon>Alphaproteobacteria</taxon>
        <taxon>Acetobacterales</taxon>
        <taxon>Acetobacteraceae</taxon>
        <taxon>Komagataeibacter</taxon>
    </lineage>
</organism>
<keyword evidence="7" id="KW-0378">Hydrolase</keyword>
<dbReference type="PANTHER" id="PTHR11647">
    <property type="entry name" value="HYDRANTOINASE/DIHYDROPYRIMIDINASE FAMILY MEMBER"/>
    <property type="match status" value="1"/>
</dbReference>
<name>A0A0M0EIM8_KOMEU</name>
<evidence type="ECO:0000256" key="3">
    <source>
        <dbReference type="ARBA" id="ARBA00022553"/>
    </source>
</evidence>
<feature type="domain" description="Amidohydrolase-related" evidence="6">
    <location>
        <begin position="62"/>
        <end position="413"/>
    </location>
</feature>
<dbReference type="RefSeq" id="WP_053323155.1">
    <property type="nucleotide sequence ID" value="NZ_LHUQ01000005.1"/>
</dbReference>
<dbReference type="Gene3D" id="2.30.40.10">
    <property type="entry name" value="Urease, subunit C, domain 1"/>
    <property type="match status" value="1"/>
</dbReference>
<keyword evidence="3" id="KW-0597">Phosphoprotein</keyword>
<comment type="cofactor">
    <cofactor evidence="1">
        <name>Zn(2+)</name>
        <dbReference type="ChEBI" id="CHEBI:29105"/>
    </cofactor>
</comment>